<feature type="region of interest" description="Disordered" evidence="1">
    <location>
        <begin position="101"/>
        <end position="122"/>
    </location>
</feature>
<sequence length="218" mass="24011">MAGAFQYRPKFVDIRVRPPKPEEEAAAEDVTRLKPGERRCDHADCMSVATARAPKSRDLPGQFYWFCQQHAAEYNKSWNFFAGMTDEAIAAAQAARATGERPTWSFKASNRSRESAARNKGPEGWNDPFSLFGFATTGQSGAAAAPIRADGRTLGKLERNALADLDLPETAEKAEIRVRYTELVKKCHPDTNGGDSGAVHKLQRVLKAWKTLKKSGLA</sequence>
<evidence type="ECO:0000256" key="1">
    <source>
        <dbReference type="SAM" id="MobiDB-lite"/>
    </source>
</evidence>
<reference evidence="3 4" key="1">
    <citation type="submission" date="2017-10" db="EMBL/GenBank/DDBJ databases">
        <title>Genome sequence of Caulobacter mirabilis FWC38.</title>
        <authorList>
            <person name="Fiebig A."/>
            <person name="Crosson S."/>
        </authorList>
    </citation>
    <scope>NUCLEOTIDE SEQUENCE [LARGE SCALE GENOMIC DNA]</scope>
    <source>
        <strain evidence="3 4">FWC 38</strain>
    </source>
</reference>
<dbReference type="Gene3D" id="1.10.287.110">
    <property type="entry name" value="DnaJ domain"/>
    <property type="match status" value="1"/>
</dbReference>
<protein>
    <submittedName>
        <fullName evidence="3">Molecular chaperone DnaJ</fullName>
    </submittedName>
</protein>
<dbReference type="OrthoDB" id="9786294at2"/>
<proteinExistence type="predicted"/>
<dbReference type="RefSeq" id="WP_099621055.1">
    <property type="nucleotide sequence ID" value="NZ_CP024201.1"/>
</dbReference>
<dbReference type="EMBL" id="CP024201">
    <property type="protein sequence ID" value="ATQ41798.1"/>
    <property type="molecule type" value="Genomic_DNA"/>
</dbReference>
<dbReference type="InterPro" id="IPR001623">
    <property type="entry name" value="DnaJ_domain"/>
</dbReference>
<evidence type="ECO:0000313" key="4">
    <source>
        <dbReference type="Proteomes" id="UP000228945"/>
    </source>
</evidence>
<dbReference type="Pfam" id="PF00226">
    <property type="entry name" value="DnaJ"/>
    <property type="match status" value="1"/>
</dbReference>
<feature type="compositionally biased region" description="Basic and acidic residues" evidence="1">
    <location>
        <begin position="111"/>
        <end position="121"/>
    </location>
</feature>
<evidence type="ECO:0000259" key="2">
    <source>
        <dbReference type="PROSITE" id="PS50076"/>
    </source>
</evidence>
<keyword evidence="4" id="KW-1185">Reference proteome</keyword>
<dbReference type="CDD" id="cd06257">
    <property type="entry name" value="DnaJ"/>
    <property type="match status" value="1"/>
</dbReference>
<dbReference type="SMART" id="SM00271">
    <property type="entry name" value="DnaJ"/>
    <property type="match status" value="1"/>
</dbReference>
<feature type="domain" description="J" evidence="2">
    <location>
        <begin position="160"/>
        <end position="217"/>
    </location>
</feature>
<name>A0A2D2AUX3_9CAUL</name>
<dbReference type="KEGG" id="cmb:CSW64_04915"/>
<dbReference type="InterPro" id="IPR036869">
    <property type="entry name" value="J_dom_sf"/>
</dbReference>
<dbReference type="PROSITE" id="PS50076">
    <property type="entry name" value="DNAJ_2"/>
    <property type="match status" value="1"/>
</dbReference>
<organism evidence="3 4">
    <name type="scientific">Caulobacter mirabilis</name>
    <dbReference type="NCBI Taxonomy" id="69666"/>
    <lineage>
        <taxon>Bacteria</taxon>
        <taxon>Pseudomonadati</taxon>
        <taxon>Pseudomonadota</taxon>
        <taxon>Alphaproteobacteria</taxon>
        <taxon>Caulobacterales</taxon>
        <taxon>Caulobacteraceae</taxon>
        <taxon>Caulobacter</taxon>
    </lineage>
</organism>
<dbReference type="SUPFAM" id="SSF46565">
    <property type="entry name" value="Chaperone J-domain"/>
    <property type="match status" value="1"/>
</dbReference>
<evidence type="ECO:0000313" key="3">
    <source>
        <dbReference type="EMBL" id="ATQ41798.1"/>
    </source>
</evidence>
<dbReference type="AlphaFoldDB" id="A0A2D2AUX3"/>
<accession>A0A2D2AUX3</accession>
<dbReference type="Proteomes" id="UP000228945">
    <property type="component" value="Chromosome"/>
</dbReference>
<gene>
    <name evidence="3" type="ORF">CSW64_04915</name>
</gene>